<dbReference type="InterPro" id="IPR038727">
    <property type="entry name" value="NadR/Ttd14_AAA_dom"/>
</dbReference>
<organism evidence="2 3">
    <name type="scientific">Prosthecochloris marina</name>
    <dbReference type="NCBI Taxonomy" id="2017681"/>
    <lineage>
        <taxon>Bacteria</taxon>
        <taxon>Pseudomonadati</taxon>
        <taxon>Chlorobiota</taxon>
        <taxon>Chlorobiia</taxon>
        <taxon>Chlorobiales</taxon>
        <taxon>Chlorobiaceae</taxon>
        <taxon>Prosthecochloris</taxon>
    </lineage>
</organism>
<dbReference type="Pfam" id="PF13521">
    <property type="entry name" value="AAA_28"/>
    <property type="match status" value="1"/>
</dbReference>
<evidence type="ECO:0000313" key="3">
    <source>
        <dbReference type="Proteomes" id="UP000246278"/>
    </source>
</evidence>
<reference evidence="3" key="1">
    <citation type="submission" date="2017-10" db="EMBL/GenBank/DDBJ databases">
        <authorList>
            <person name="Gaisin V.A."/>
            <person name="Rysina M.S."/>
            <person name="Grouzdev D.S."/>
        </authorList>
    </citation>
    <scope>NUCLEOTIDE SEQUENCE [LARGE SCALE GENOMIC DNA]</scope>
    <source>
        <strain evidence="3">V1</strain>
    </source>
</reference>
<dbReference type="RefSeq" id="WP_110023049.1">
    <property type="nucleotide sequence ID" value="NZ_PDNZ01000003.1"/>
</dbReference>
<keyword evidence="3" id="KW-1185">Reference proteome</keyword>
<proteinExistence type="predicted"/>
<dbReference type="EMBL" id="PDNZ01000003">
    <property type="protein sequence ID" value="PWW82571.1"/>
    <property type="molecule type" value="Genomic_DNA"/>
</dbReference>
<sequence>MQTVRYIITGGPGSGKSTLLDALGKRGYRCFEEVSRRLIKEQARLANGIMPWNDLPAFAGLAVDAMVEQYHISCEAGGVCFFDRAIPDVFGYLKNSDIAVPVKYRKLLMGCCFQQDVFILPPWSDIFEQDSERPQTYEESVSLYRALCDAYLECGFRLHHVPKGSVEKRVECIVSLVAG</sequence>
<accession>A0A317TAC6</accession>
<dbReference type="Proteomes" id="UP000246278">
    <property type="component" value="Unassembled WGS sequence"/>
</dbReference>
<dbReference type="Gene3D" id="3.40.50.300">
    <property type="entry name" value="P-loop containing nucleotide triphosphate hydrolases"/>
    <property type="match status" value="1"/>
</dbReference>
<evidence type="ECO:0000259" key="1">
    <source>
        <dbReference type="Pfam" id="PF13521"/>
    </source>
</evidence>
<name>A0A317TAC6_9CHLB</name>
<dbReference type="OrthoDB" id="5638848at2"/>
<dbReference type="AlphaFoldDB" id="A0A317TAC6"/>
<comment type="caution">
    <text evidence="2">The sequence shown here is derived from an EMBL/GenBank/DDBJ whole genome shotgun (WGS) entry which is preliminary data.</text>
</comment>
<feature type="domain" description="NadR/Ttd14 AAA" evidence="1">
    <location>
        <begin position="5"/>
        <end position="169"/>
    </location>
</feature>
<protein>
    <recommendedName>
        <fullName evidence="1">NadR/Ttd14 AAA domain-containing protein</fullName>
    </recommendedName>
</protein>
<gene>
    <name evidence="2" type="ORF">CR164_05040</name>
</gene>
<dbReference type="InterPro" id="IPR027417">
    <property type="entry name" value="P-loop_NTPase"/>
</dbReference>
<evidence type="ECO:0000313" key="2">
    <source>
        <dbReference type="EMBL" id="PWW82571.1"/>
    </source>
</evidence>
<dbReference type="SUPFAM" id="SSF52540">
    <property type="entry name" value="P-loop containing nucleoside triphosphate hydrolases"/>
    <property type="match status" value="1"/>
</dbReference>